<evidence type="ECO:0000259" key="1">
    <source>
        <dbReference type="Pfam" id="PF03732"/>
    </source>
</evidence>
<dbReference type="Proteomes" id="UP000095085">
    <property type="component" value="Unassembled WGS sequence"/>
</dbReference>
<evidence type="ECO:0000313" key="3">
    <source>
        <dbReference type="Proteomes" id="UP000095085"/>
    </source>
</evidence>
<protein>
    <recommendedName>
        <fullName evidence="1">Retrotransposon gag domain-containing protein</fullName>
    </recommendedName>
</protein>
<dbReference type="InterPro" id="IPR005162">
    <property type="entry name" value="Retrotrans_gag_dom"/>
</dbReference>
<proteinExistence type="predicted"/>
<name>A0A1E4RMG2_9ASCO</name>
<dbReference type="GeneID" id="30997476"/>
<gene>
    <name evidence="2" type="ORF">HYPBUDRAFT_188557</name>
</gene>
<dbReference type="AlphaFoldDB" id="A0A1E4RMG2"/>
<evidence type="ECO:0000313" key="2">
    <source>
        <dbReference type="EMBL" id="ODV68457.1"/>
    </source>
</evidence>
<accession>A0A1E4RMG2</accession>
<keyword evidence="3" id="KW-1185">Reference proteome</keyword>
<dbReference type="RefSeq" id="XP_020077524.1">
    <property type="nucleotide sequence ID" value="XM_020222927.1"/>
</dbReference>
<organism evidence="2 3">
    <name type="scientific">Hyphopichia burtonii NRRL Y-1933</name>
    <dbReference type="NCBI Taxonomy" id="984485"/>
    <lineage>
        <taxon>Eukaryota</taxon>
        <taxon>Fungi</taxon>
        <taxon>Dikarya</taxon>
        <taxon>Ascomycota</taxon>
        <taxon>Saccharomycotina</taxon>
        <taxon>Pichiomycetes</taxon>
        <taxon>Debaryomycetaceae</taxon>
        <taxon>Hyphopichia</taxon>
    </lineage>
</organism>
<feature type="domain" description="Retrotransposon gag" evidence="1">
    <location>
        <begin position="33"/>
        <end position="81"/>
    </location>
</feature>
<reference evidence="3" key="1">
    <citation type="submission" date="2016-05" db="EMBL/GenBank/DDBJ databases">
        <title>Comparative genomics of biotechnologically important yeasts.</title>
        <authorList>
            <consortium name="DOE Joint Genome Institute"/>
            <person name="Riley R."/>
            <person name="Haridas S."/>
            <person name="Wolfe K.H."/>
            <person name="Lopes M.R."/>
            <person name="Hittinger C.T."/>
            <person name="Goker M."/>
            <person name="Salamov A."/>
            <person name="Wisecaver J."/>
            <person name="Long T.M."/>
            <person name="Aerts A.L."/>
            <person name="Barry K."/>
            <person name="Choi C."/>
            <person name="Clum A."/>
            <person name="Coughlan A.Y."/>
            <person name="Deshpande S."/>
            <person name="Douglass A.P."/>
            <person name="Hanson S.J."/>
            <person name="Klenk H.-P."/>
            <person name="Labutti K."/>
            <person name="Lapidus A."/>
            <person name="Lindquist E."/>
            <person name="Lipzen A."/>
            <person name="Meier-Kolthoff J.P."/>
            <person name="Ohm R.A."/>
            <person name="Otillar R.P."/>
            <person name="Pangilinan J."/>
            <person name="Peng Y."/>
            <person name="Rokas A."/>
            <person name="Rosa C.A."/>
            <person name="Scheuner C."/>
            <person name="Sibirny A.A."/>
            <person name="Slot J.C."/>
            <person name="Stielow J.B."/>
            <person name="Sun H."/>
            <person name="Kurtzman C.P."/>
            <person name="Blackwell M."/>
            <person name="Grigoriev I.V."/>
            <person name="Jeffries T.W."/>
        </authorList>
    </citation>
    <scope>NUCLEOTIDE SEQUENCE [LARGE SCALE GENOMIC DNA]</scope>
    <source>
        <strain evidence="3">NRRL Y-1933</strain>
    </source>
</reference>
<dbReference type="Pfam" id="PF03732">
    <property type="entry name" value="Retrotrans_gag"/>
    <property type="match status" value="1"/>
</dbReference>
<dbReference type="EMBL" id="KV454539">
    <property type="protein sequence ID" value="ODV68457.1"/>
    <property type="molecule type" value="Genomic_DNA"/>
</dbReference>
<sequence>MLESRFFVMVYCQLMKTQLLLLFGPGRKSVYGIHRSLTSLQQTTSVVKYARKFLDICSHFEDSNYMTDPYIINRFIMGLKPSIEPLVVNSVRYDWRSSVDNFFS</sequence>